<proteinExistence type="predicted"/>
<evidence type="ECO:0000256" key="1">
    <source>
        <dbReference type="SAM" id="MobiDB-lite"/>
    </source>
</evidence>
<dbReference type="RefSeq" id="XP_007515027.1">
    <property type="nucleotide sequence ID" value="XM_007514965.1"/>
</dbReference>
<feature type="compositionally biased region" description="Low complexity" evidence="1">
    <location>
        <begin position="23"/>
        <end position="36"/>
    </location>
</feature>
<organism evidence="2 3">
    <name type="scientific">Bathycoccus prasinos</name>
    <dbReference type="NCBI Taxonomy" id="41875"/>
    <lineage>
        <taxon>Eukaryota</taxon>
        <taxon>Viridiplantae</taxon>
        <taxon>Chlorophyta</taxon>
        <taxon>Mamiellophyceae</taxon>
        <taxon>Mamiellales</taxon>
        <taxon>Bathycoccaceae</taxon>
        <taxon>Bathycoccus</taxon>
    </lineage>
</organism>
<dbReference type="AlphaFoldDB" id="K8EBF9"/>
<evidence type="ECO:0000313" key="2">
    <source>
        <dbReference type="EMBL" id="CCO15267.1"/>
    </source>
</evidence>
<reference evidence="2 3" key="1">
    <citation type="submission" date="2011-10" db="EMBL/GenBank/DDBJ databases">
        <authorList>
            <person name="Genoscope - CEA"/>
        </authorList>
    </citation>
    <scope>NUCLEOTIDE SEQUENCE [LARGE SCALE GENOMIC DNA]</scope>
    <source>
        <strain evidence="2 3">RCC 1105</strain>
    </source>
</reference>
<dbReference type="KEGG" id="bpg:Bathy02g02390"/>
<dbReference type="EMBL" id="FO082277">
    <property type="protein sequence ID" value="CCO15267.1"/>
    <property type="molecule type" value="Genomic_DNA"/>
</dbReference>
<protein>
    <submittedName>
        <fullName evidence="2">Uncharacterized protein</fullName>
    </submittedName>
</protein>
<sequence>MSSSCSSLSFKRSSTTNTAGLISSSSSSSRKAAAASARKKEKRGNEEFFIIHSRLQYMTADGGRRQKLEEALKEELPSAPGLSKNTQIALTKELLKNRFGRRCPELLAEEFIYDACYEKPKTKEEYLNFFANMNLQGGFPNSDYELLYDSMRVEWDTKVRQQQYKVWCTTQFKGKHTGDGLRMGKRKIPATGIEVESAPEICSFTYNAEGLCTRISAGYMADHAIGNTKGRGGYHGIFNAIGHPLPVPHSVHKMITDAFPQLLGFEKEDMLWVVNLALFGLAASGGDLRSLIPSKKNGAKMKPASVTSSFVSTQFAKGGERHSLAPK</sequence>
<dbReference type="Proteomes" id="UP000198341">
    <property type="component" value="Chromosome 2"/>
</dbReference>
<dbReference type="GeneID" id="19017352"/>
<dbReference type="OrthoDB" id="199820at2759"/>
<evidence type="ECO:0000313" key="3">
    <source>
        <dbReference type="Proteomes" id="UP000198341"/>
    </source>
</evidence>
<keyword evidence="3" id="KW-1185">Reference proteome</keyword>
<feature type="region of interest" description="Disordered" evidence="1">
    <location>
        <begin position="1"/>
        <end position="39"/>
    </location>
</feature>
<gene>
    <name evidence="2" type="ORF">Bathy02g02390</name>
</gene>
<feature type="compositionally biased region" description="Low complexity" evidence="1">
    <location>
        <begin position="1"/>
        <end position="14"/>
    </location>
</feature>
<accession>K8EBF9</accession>
<name>K8EBF9_9CHLO</name>